<evidence type="ECO:0000313" key="2">
    <source>
        <dbReference type="Proteomes" id="UP000541109"/>
    </source>
</evidence>
<organism evidence="1 2">
    <name type="scientific">Stappia albiluteola</name>
    <dbReference type="NCBI Taxonomy" id="2758565"/>
    <lineage>
        <taxon>Bacteria</taxon>
        <taxon>Pseudomonadati</taxon>
        <taxon>Pseudomonadota</taxon>
        <taxon>Alphaproteobacteria</taxon>
        <taxon>Hyphomicrobiales</taxon>
        <taxon>Stappiaceae</taxon>
        <taxon>Stappia</taxon>
    </lineage>
</organism>
<evidence type="ECO:0000313" key="1">
    <source>
        <dbReference type="EMBL" id="MBA5777999.1"/>
    </source>
</evidence>
<dbReference type="InterPro" id="IPR015000">
    <property type="entry name" value="EipB-like"/>
</dbReference>
<sequence>MAGAAPSAFAGIELMPHRAIYDMELGQADDDAGIAGLSGRMVYEFTGGACEGYSVSFRFVTELSSAEGGVRVTDLQTTSFEEPSGKGYQFLTKTFIDRQLAEETRGRAEHANGGVEVELKKPSEKTVDLRNKVLFPTQHLQALLAAAEKGDAVFVADVFDGSETGEKVYYTTSIIGQQRKGAGKPQEDAEAAVSKLDGLTHWPVTISYFEDDTDAGGEKTPVYQLGFLLYQNGVSRRLVLDYGEFKIRGHLVELEPLEPADCARAN</sequence>
<name>A0A839AHL1_9HYPH</name>
<proteinExistence type="predicted"/>
<dbReference type="Proteomes" id="UP000541109">
    <property type="component" value="Unassembled WGS sequence"/>
</dbReference>
<accession>A0A839AHL1</accession>
<dbReference type="Pfam" id="PF08904">
    <property type="entry name" value="EipB_like"/>
    <property type="match status" value="1"/>
</dbReference>
<dbReference type="AlphaFoldDB" id="A0A839AHL1"/>
<gene>
    <name evidence="1" type="ORF">H2509_12780</name>
</gene>
<dbReference type="EMBL" id="JACFXV010000054">
    <property type="protein sequence ID" value="MBA5777999.1"/>
    <property type="molecule type" value="Genomic_DNA"/>
</dbReference>
<reference evidence="1 2" key="1">
    <citation type="submission" date="2020-07" db="EMBL/GenBank/DDBJ databases">
        <title>Stappia sp., F7233, whole genome shotgun sequencing project.</title>
        <authorList>
            <person name="Jiang S."/>
            <person name="Liu Z.W."/>
            <person name="Du Z.J."/>
        </authorList>
    </citation>
    <scope>NUCLEOTIDE SEQUENCE [LARGE SCALE GENOMIC DNA]</scope>
    <source>
        <strain evidence="1 2">F7233</strain>
    </source>
</reference>
<keyword evidence="2" id="KW-1185">Reference proteome</keyword>
<comment type="caution">
    <text evidence="1">The sequence shown here is derived from an EMBL/GenBank/DDBJ whole genome shotgun (WGS) entry which is preliminary data.</text>
</comment>
<protein>
    <submittedName>
        <fullName evidence="1">Cell envelope integrity EipB family protein</fullName>
    </submittedName>
</protein>